<evidence type="ECO:0000256" key="1">
    <source>
        <dbReference type="ARBA" id="ARBA00023002"/>
    </source>
</evidence>
<sequence>MNTDLIFDNTDVAFSLKTDSELERAYFLFKMISIEPLVRIGTAATNFAIKANLPIEGLIRSTVFDHFCGGVNEEDCLSVIDRMYQKGVSSVLDYSVEGKESEQEFDSAKDKVLKIIDFAREIDAIPIAVFKPTGFGRFYLYEKITKGDKLTNEEQDEWNKVIERFDVVCKKAKENDVAVLIDGEESWMQDAADALVTQMMQKYNTEKPIVYNTLQLYRHDRLDFLKKEHDKAKDGKYFLGYKLVRGAYMEKENERATEKGYQSPICGSKALTDENFNKGLQYMIDNLDCMSIFAGTHNEDSSYLLIKLMNEKGLLNNDPRIWFGQLYGMSDHISFNLANLGYNVAKYIPFGPVKDVMPYLIRRAEENTSVAGQTGRELALLTREKKRRKKL</sequence>
<dbReference type="PANTHER" id="PTHR13914:SF0">
    <property type="entry name" value="PROLINE DEHYDROGENASE 1, MITOCHONDRIAL"/>
    <property type="match status" value="1"/>
</dbReference>
<evidence type="ECO:0000259" key="2">
    <source>
        <dbReference type="Pfam" id="PF01619"/>
    </source>
</evidence>
<dbReference type="EMBL" id="QFRI01000002">
    <property type="protein sequence ID" value="PWH82375.1"/>
    <property type="molecule type" value="Genomic_DNA"/>
</dbReference>
<dbReference type="PANTHER" id="PTHR13914">
    <property type="entry name" value="PROLINE OXIDASE"/>
    <property type="match status" value="1"/>
</dbReference>
<gene>
    <name evidence="3" type="ORF">DIS18_08975</name>
</gene>
<keyword evidence="4" id="KW-1185">Reference proteome</keyword>
<dbReference type="Pfam" id="PF01619">
    <property type="entry name" value="Pro_dh"/>
    <property type="match status" value="1"/>
</dbReference>
<dbReference type="AlphaFoldDB" id="A0A2U2X3L5"/>
<dbReference type="OrthoDB" id="1401444at2"/>
<dbReference type="GO" id="GO:0010133">
    <property type="term" value="P:L-proline catabolic process to L-glutamate"/>
    <property type="evidence" value="ECO:0007669"/>
    <property type="project" value="TreeGrafter"/>
</dbReference>
<accession>A0A2U2X3L5</accession>
<organism evidence="3 4">
    <name type="scientific">Algibacter marinivivus</name>
    <dbReference type="NCBI Taxonomy" id="2100723"/>
    <lineage>
        <taxon>Bacteria</taxon>
        <taxon>Pseudomonadati</taxon>
        <taxon>Bacteroidota</taxon>
        <taxon>Flavobacteriia</taxon>
        <taxon>Flavobacteriales</taxon>
        <taxon>Flavobacteriaceae</taxon>
        <taxon>Algibacter</taxon>
    </lineage>
</organism>
<dbReference type="InterPro" id="IPR015659">
    <property type="entry name" value="Proline_oxidase"/>
</dbReference>
<comment type="caution">
    <text evidence="3">The sequence shown here is derived from an EMBL/GenBank/DDBJ whole genome shotgun (WGS) entry which is preliminary data.</text>
</comment>
<evidence type="ECO:0000313" key="3">
    <source>
        <dbReference type="EMBL" id="PWH82375.1"/>
    </source>
</evidence>
<dbReference type="SUPFAM" id="SSF51730">
    <property type="entry name" value="FAD-linked oxidoreductase"/>
    <property type="match status" value="1"/>
</dbReference>
<dbReference type="GO" id="GO:0071949">
    <property type="term" value="F:FAD binding"/>
    <property type="evidence" value="ECO:0007669"/>
    <property type="project" value="TreeGrafter"/>
</dbReference>
<dbReference type="InterPro" id="IPR002872">
    <property type="entry name" value="Proline_DH_dom"/>
</dbReference>
<dbReference type="InterPro" id="IPR029041">
    <property type="entry name" value="FAD-linked_oxidoreductase-like"/>
</dbReference>
<dbReference type="RefSeq" id="WP_109352742.1">
    <property type="nucleotide sequence ID" value="NZ_QFRI01000002.1"/>
</dbReference>
<proteinExistence type="predicted"/>
<evidence type="ECO:0000313" key="4">
    <source>
        <dbReference type="Proteomes" id="UP000245375"/>
    </source>
</evidence>
<dbReference type="Proteomes" id="UP000245375">
    <property type="component" value="Unassembled WGS sequence"/>
</dbReference>
<reference evidence="4" key="1">
    <citation type="submission" date="2018-05" db="EMBL/GenBank/DDBJ databases">
        <title>Algibacter marinivivus sp. nov., isolated from sample around a algae.</title>
        <authorList>
            <person name="Lu D."/>
        </authorList>
    </citation>
    <scope>NUCLEOTIDE SEQUENCE [LARGE SCALE GENOMIC DNA]</scope>
    <source>
        <strain evidence="4">ZY111</strain>
    </source>
</reference>
<name>A0A2U2X3L5_9FLAO</name>
<protein>
    <submittedName>
        <fullName evidence="3">Proline dehydrogenase</fullName>
    </submittedName>
</protein>
<dbReference type="GO" id="GO:0004657">
    <property type="term" value="F:proline dehydrogenase activity"/>
    <property type="evidence" value="ECO:0007669"/>
    <property type="project" value="InterPro"/>
</dbReference>
<reference evidence="3 4" key="2">
    <citation type="submission" date="2018-05" db="EMBL/GenBank/DDBJ databases">
        <title>Algibacter marinivivus sp. nov., isolated from sample around a algae.</title>
        <authorList>
            <person name="Zhong X."/>
        </authorList>
    </citation>
    <scope>NUCLEOTIDE SEQUENCE [LARGE SCALE GENOMIC DNA]</scope>
    <source>
        <strain evidence="3 4">ZY111</strain>
    </source>
</reference>
<keyword evidence="1" id="KW-0560">Oxidoreductase</keyword>
<dbReference type="Gene3D" id="3.20.20.220">
    <property type="match status" value="1"/>
</dbReference>
<feature type="domain" description="Proline dehydrogenase" evidence="2">
    <location>
        <begin position="77"/>
        <end position="374"/>
    </location>
</feature>